<dbReference type="InterPro" id="IPR029000">
    <property type="entry name" value="Cyclophilin-like_dom_sf"/>
</dbReference>
<dbReference type="InterPro" id="IPR008589">
    <property type="entry name" value="MupG"/>
</dbReference>
<accession>A0ABR8SGW6</accession>
<organism evidence="3 4">
    <name type="scientific">Fictibacillus norfolkensis</name>
    <dbReference type="NCBI Taxonomy" id="2762233"/>
    <lineage>
        <taxon>Bacteria</taxon>
        <taxon>Bacillati</taxon>
        <taxon>Bacillota</taxon>
        <taxon>Bacilli</taxon>
        <taxon>Bacillales</taxon>
        <taxon>Fictibacillaceae</taxon>
        <taxon>Fictibacillus</taxon>
    </lineage>
</organism>
<gene>
    <name evidence="3" type="ORF">H9648_01640</name>
</gene>
<keyword evidence="4" id="KW-1185">Reference proteome</keyword>
<evidence type="ECO:0000259" key="1">
    <source>
        <dbReference type="Pfam" id="PF05913"/>
    </source>
</evidence>
<dbReference type="RefSeq" id="WP_191752042.1">
    <property type="nucleotide sequence ID" value="NZ_JACSQM010000001.1"/>
</dbReference>
<dbReference type="Gene3D" id="2.40.100.10">
    <property type="entry name" value="Cyclophilin-like"/>
    <property type="match status" value="1"/>
</dbReference>
<dbReference type="InterPro" id="IPR013785">
    <property type="entry name" value="Aldolase_TIM"/>
</dbReference>
<dbReference type="PANTHER" id="PTHR38435">
    <property type="match status" value="1"/>
</dbReference>
<dbReference type="SUPFAM" id="SSF51445">
    <property type="entry name" value="(Trans)glycosidases"/>
    <property type="match status" value="1"/>
</dbReference>
<comment type="caution">
    <text evidence="3">The sequence shown here is derived from an EMBL/GenBank/DDBJ whole genome shotgun (WGS) entry which is preliminary data.</text>
</comment>
<proteinExistence type="predicted"/>
<reference evidence="3 4" key="1">
    <citation type="submission" date="2020-08" db="EMBL/GenBank/DDBJ databases">
        <title>A Genomic Blueprint of the Chicken Gut Microbiome.</title>
        <authorList>
            <person name="Gilroy R."/>
            <person name="Ravi A."/>
            <person name="Getino M."/>
            <person name="Pursley I."/>
            <person name="Horton D.L."/>
            <person name="Alikhan N.-F."/>
            <person name="Baker D."/>
            <person name="Gharbi K."/>
            <person name="Hall N."/>
            <person name="Watson M."/>
            <person name="Adriaenssens E.M."/>
            <person name="Foster-Nyarko E."/>
            <person name="Jarju S."/>
            <person name="Secka A."/>
            <person name="Antonio M."/>
            <person name="Oren A."/>
            <person name="Chaudhuri R."/>
            <person name="La Ragione R.M."/>
            <person name="Hildebrand F."/>
            <person name="Pallen M.J."/>
        </authorList>
    </citation>
    <scope>NUCLEOTIDE SEQUENCE [LARGE SCALE GENOMIC DNA]</scope>
    <source>
        <strain evidence="3 4">Sa2CUA10</strain>
    </source>
</reference>
<dbReference type="Proteomes" id="UP000603641">
    <property type="component" value="Unassembled WGS sequence"/>
</dbReference>
<feature type="domain" description="6-phospho-N-acetylmuramidase N-terminal" evidence="2">
    <location>
        <begin position="3"/>
        <end position="231"/>
    </location>
</feature>
<dbReference type="PANTHER" id="PTHR38435:SF2">
    <property type="entry name" value="DUF871 DOMAIN-CONTAINING PROTEIN"/>
    <property type="match status" value="1"/>
</dbReference>
<sequence length="352" mass="40128">MCYGISIYLSESDTFNKNWMEKAAKNGFQYIFTSLHIPEEKNVDYVKQVKWLGKTAQEFHMEVMADVSPASLERLGLLFSELPSLTDWGISGIRMDYGFTAKQIAWLSHHLKIGLNASTIDEEELKKLMDEGLQPNQTEAWHNFYPKPFTGISKQSLYERNALFHRYGIKTMAFIQGDEQLRGPLQLGLPTIENHRHVSPALAALELQEMNTDKICVGDLNLMNKTLQELKYLMEGTVPLYADFNKGYEIFNNMVHSNRMDAAEYVIRSVESRQQLSHFQQEAHGLEVFNEGTITVENELYGRYAGELQICLKDIPADTKTNVAGRIKEESLSLMKKVGGGKRFVLLNSNVK</sequence>
<feature type="domain" description="6-phospho-N-acetylmuramidase C-terminal" evidence="1">
    <location>
        <begin position="249"/>
        <end position="346"/>
    </location>
</feature>
<dbReference type="Pfam" id="PF05913">
    <property type="entry name" value="MupG_C"/>
    <property type="match status" value="1"/>
</dbReference>
<protein>
    <submittedName>
        <fullName evidence="3">DUF871 domain-containing protein</fullName>
    </submittedName>
</protein>
<dbReference type="InterPro" id="IPR017853">
    <property type="entry name" value="GH"/>
</dbReference>
<dbReference type="InterPro" id="IPR043797">
    <property type="entry name" value="MupG_N"/>
</dbReference>
<name>A0ABR8SGW6_9BACL</name>
<evidence type="ECO:0000313" key="4">
    <source>
        <dbReference type="Proteomes" id="UP000603641"/>
    </source>
</evidence>
<dbReference type="SUPFAM" id="SSF50891">
    <property type="entry name" value="Cyclophilin-like"/>
    <property type="match status" value="1"/>
</dbReference>
<evidence type="ECO:0000313" key="3">
    <source>
        <dbReference type="EMBL" id="MBD7962739.1"/>
    </source>
</evidence>
<dbReference type="InterPro" id="IPR043894">
    <property type="entry name" value="MupG_C"/>
</dbReference>
<dbReference type="Gene3D" id="3.20.20.70">
    <property type="entry name" value="Aldolase class I"/>
    <property type="match status" value="1"/>
</dbReference>
<evidence type="ECO:0000259" key="2">
    <source>
        <dbReference type="Pfam" id="PF19200"/>
    </source>
</evidence>
<dbReference type="Pfam" id="PF19200">
    <property type="entry name" value="MupG_N"/>
    <property type="match status" value="1"/>
</dbReference>
<dbReference type="EMBL" id="JACSQM010000001">
    <property type="protein sequence ID" value="MBD7962739.1"/>
    <property type="molecule type" value="Genomic_DNA"/>
</dbReference>